<keyword evidence="3 7" id="KW-0489">Methyltransferase</keyword>
<sequence length="237" mass="27043">MKKHKLYLIPTPISKRKKNLALPEHTLEITKKLNCFIVEKPQTTQSFLQWIKHPTPPYKMTMRVLNKKTPDQEIYSFLKLLEDQDVGLMSEAGAPGVADPGAKLVKLAHDNGIEVIPLVGPSSILMALMASGMNGQSFAFQGYLSLNDKKRIQELSELEQESSQKNQTQIFMETPHRNEQLFELLLNKLRPSTRLCVACNITQKDEFIQSKTVHHWKQNDKPDLQKKPCLFLIYSGS</sequence>
<dbReference type="CDD" id="cd11649">
    <property type="entry name" value="RsmI_like"/>
    <property type="match status" value="1"/>
</dbReference>
<dbReference type="OrthoDB" id="9809084at2"/>
<dbReference type="Pfam" id="PF00590">
    <property type="entry name" value="TP_methylase"/>
    <property type="match status" value="1"/>
</dbReference>
<dbReference type="InterPro" id="IPR014776">
    <property type="entry name" value="4pyrrole_Mease_sub2"/>
</dbReference>
<evidence type="ECO:0000256" key="5">
    <source>
        <dbReference type="ARBA" id="ARBA00022691"/>
    </source>
</evidence>
<name>A0A2N0VJN5_9BACT</name>
<dbReference type="InterPro" id="IPR000878">
    <property type="entry name" value="4pyrrol_Mease"/>
</dbReference>
<dbReference type="InterPro" id="IPR014777">
    <property type="entry name" value="4pyrrole_Mease_sub1"/>
</dbReference>
<dbReference type="Proteomes" id="UP000233398">
    <property type="component" value="Unassembled WGS sequence"/>
</dbReference>
<gene>
    <name evidence="7" type="ORF">CWD77_02500</name>
</gene>
<dbReference type="Gene3D" id="3.30.950.10">
    <property type="entry name" value="Methyltransferase, Cobalt-precorrin-4 Transmethylase, Domain 2"/>
    <property type="match status" value="1"/>
</dbReference>
<dbReference type="RefSeq" id="WP_101071650.1">
    <property type="nucleotide sequence ID" value="NZ_PISP01000001.1"/>
</dbReference>
<dbReference type="GO" id="GO:0006364">
    <property type="term" value="P:rRNA processing"/>
    <property type="evidence" value="ECO:0007669"/>
    <property type="project" value="UniProtKB-KW"/>
</dbReference>
<reference evidence="7 8" key="1">
    <citation type="submission" date="2017-11" db="EMBL/GenBank/DDBJ databases">
        <title>Rhodohalobacter 15182 sp. nov., isolated from a salt lake.</title>
        <authorList>
            <person name="Han S."/>
        </authorList>
    </citation>
    <scope>NUCLEOTIDE SEQUENCE [LARGE SCALE GENOMIC DNA]</scope>
    <source>
        <strain evidence="7 8">15182</strain>
    </source>
</reference>
<dbReference type="AlphaFoldDB" id="A0A2N0VJN5"/>
<dbReference type="InterPro" id="IPR035996">
    <property type="entry name" value="4pyrrol_Methylase_sf"/>
</dbReference>
<evidence type="ECO:0000256" key="2">
    <source>
        <dbReference type="ARBA" id="ARBA00022552"/>
    </source>
</evidence>
<dbReference type="GO" id="GO:0008168">
    <property type="term" value="F:methyltransferase activity"/>
    <property type="evidence" value="ECO:0007669"/>
    <property type="project" value="UniProtKB-KW"/>
</dbReference>
<feature type="domain" description="Tetrapyrrole methylase" evidence="6">
    <location>
        <begin position="35"/>
        <end position="210"/>
    </location>
</feature>
<evidence type="ECO:0000256" key="1">
    <source>
        <dbReference type="ARBA" id="ARBA00022490"/>
    </source>
</evidence>
<organism evidence="7 8">
    <name type="scientific">Rhodohalobacter barkolensis</name>
    <dbReference type="NCBI Taxonomy" id="2053187"/>
    <lineage>
        <taxon>Bacteria</taxon>
        <taxon>Pseudomonadati</taxon>
        <taxon>Balneolota</taxon>
        <taxon>Balneolia</taxon>
        <taxon>Balneolales</taxon>
        <taxon>Balneolaceae</taxon>
        <taxon>Rhodohalobacter</taxon>
    </lineage>
</organism>
<proteinExistence type="predicted"/>
<keyword evidence="1" id="KW-0963">Cytoplasm</keyword>
<evidence type="ECO:0000313" key="7">
    <source>
        <dbReference type="EMBL" id="PKD44358.1"/>
    </source>
</evidence>
<comment type="caution">
    <text evidence="7">The sequence shown here is derived from an EMBL/GenBank/DDBJ whole genome shotgun (WGS) entry which is preliminary data.</text>
</comment>
<keyword evidence="2" id="KW-0698">rRNA processing</keyword>
<dbReference type="PIRSF" id="PIRSF005917">
    <property type="entry name" value="MTase_YraL"/>
    <property type="match status" value="1"/>
</dbReference>
<evidence type="ECO:0000256" key="3">
    <source>
        <dbReference type="ARBA" id="ARBA00022603"/>
    </source>
</evidence>
<dbReference type="EMBL" id="PISP01000001">
    <property type="protein sequence ID" value="PKD44358.1"/>
    <property type="molecule type" value="Genomic_DNA"/>
</dbReference>
<keyword evidence="4 7" id="KW-0808">Transferase</keyword>
<dbReference type="GO" id="GO:0032259">
    <property type="term" value="P:methylation"/>
    <property type="evidence" value="ECO:0007669"/>
    <property type="project" value="UniProtKB-KW"/>
</dbReference>
<dbReference type="Gene3D" id="3.40.1010.10">
    <property type="entry name" value="Cobalt-precorrin-4 Transmethylase, Domain 1"/>
    <property type="match status" value="1"/>
</dbReference>
<dbReference type="InterPro" id="IPR008189">
    <property type="entry name" value="rRNA_ssu_MeTfrase_I"/>
</dbReference>
<evidence type="ECO:0000256" key="4">
    <source>
        <dbReference type="ARBA" id="ARBA00022679"/>
    </source>
</evidence>
<evidence type="ECO:0000259" key="6">
    <source>
        <dbReference type="Pfam" id="PF00590"/>
    </source>
</evidence>
<evidence type="ECO:0000313" key="8">
    <source>
        <dbReference type="Proteomes" id="UP000233398"/>
    </source>
</evidence>
<accession>A0A2N0VJN5</accession>
<keyword evidence="5" id="KW-0949">S-adenosyl-L-methionine</keyword>
<protein>
    <submittedName>
        <fullName evidence="7">SAM-dependent methyltransferase</fullName>
    </submittedName>
</protein>
<dbReference type="SUPFAM" id="SSF53790">
    <property type="entry name" value="Tetrapyrrole methylase"/>
    <property type="match status" value="1"/>
</dbReference>
<keyword evidence="8" id="KW-1185">Reference proteome</keyword>
<dbReference type="PANTHER" id="PTHR46111:SF2">
    <property type="entry name" value="SAM-DEPENDENT METHYLTRANSFERASE"/>
    <property type="match status" value="1"/>
</dbReference>
<dbReference type="PANTHER" id="PTHR46111">
    <property type="entry name" value="RIBOSOMAL RNA SMALL SUBUNIT METHYLTRANSFERASE I"/>
    <property type="match status" value="1"/>
</dbReference>